<dbReference type="Proteomes" id="UP000183404">
    <property type="component" value="Unassembled WGS sequence"/>
</dbReference>
<dbReference type="InterPro" id="IPR014721">
    <property type="entry name" value="Ribsml_uS5_D2-typ_fold_subgr"/>
</dbReference>
<gene>
    <name evidence="9" type="primary">ispE</name>
    <name evidence="12" type="ORF">SAMN04244560_00932</name>
</gene>
<dbReference type="InterPro" id="IPR004424">
    <property type="entry name" value="IspE"/>
</dbReference>
<evidence type="ECO:0000256" key="9">
    <source>
        <dbReference type="HAMAP-Rule" id="MF_00061"/>
    </source>
</evidence>
<keyword evidence="6 9" id="KW-0418">Kinase</keyword>
<keyword evidence="4 9" id="KW-0808">Transferase</keyword>
<dbReference type="GO" id="GO:0050515">
    <property type="term" value="F:4-(cytidine 5'-diphospho)-2-C-methyl-D-erythritol kinase activity"/>
    <property type="evidence" value="ECO:0007669"/>
    <property type="project" value="UniProtKB-UniRule"/>
</dbReference>
<dbReference type="GO" id="GO:0016114">
    <property type="term" value="P:terpenoid biosynthetic process"/>
    <property type="evidence" value="ECO:0007669"/>
    <property type="project" value="UniProtKB-UniRule"/>
</dbReference>
<feature type="active site" evidence="9">
    <location>
        <position position="135"/>
    </location>
</feature>
<reference evidence="12 13" key="1">
    <citation type="submission" date="2016-10" db="EMBL/GenBank/DDBJ databases">
        <authorList>
            <person name="de Groot N.N."/>
        </authorList>
    </citation>
    <scope>NUCLEOTIDE SEQUENCE [LARGE SCALE GENOMIC DNA]</scope>
    <source>
        <strain evidence="12 13">DSM 569</strain>
    </source>
</reference>
<feature type="domain" description="GHMP kinase N-terminal" evidence="10">
    <location>
        <begin position="65"/>
        <end position="143"/>
    </location>
</feature>
<evidence type="ECO:0000256" key="7">
    <source>
        <dbReference type="ARBA" id="ARBA00022840"/>
    </source>
</evidence>
<dbReference type="HAMAP" id="MF_00061">
    <property type="entry name" value="IspE"/>
    <property type="match status" value="1"/>
</dbReference>
<dbReference type="PANTHER" id="PTHR43527:SF2">
    <property type="entry name" value="4-DIPHOSPHOCYTIDYL-2-C-METHYL-D-ERYTHRITOL KINASE, CHLOROPLASTIC"/>
    <property type="match status" value="1"/>
</dbReference>
<accession>A0A1I1Z7L3</accession>
<dbReference type="UniPathway" id="UPA00056">
    <property type="reaction ID" value="UER00094"/>
</dbReference>
<dbReference type="Pfam" id="PF08544">
    <property type="entry name" value="GHMP_kinases_C"/>
    <property type="match status" value="1"/>
</dbReference>
<feature type="binding site" evidence="9">
    <location>
        <begin position="93"/>
        <end position="103"/>
    </location>
    <ligand>
        <name>ATP</name>
        <dbReference type="ChEBI" id="CHEBI:30616"/>
    </ligand>
</feature>
<name>A0A1I1Z7L3_THETY</name>
<dbReference type="EC" id="2.7.1.148" evidence="2 9"/>
<dbReference type="SUPFAM" id="SSF54211">
    <property type="entry name" value="Ribosomal protein S5 domain 2-like"/>
    <property type="match status" value="1"/>
</dbReference>
<organism evidence="12 13">
    <name type="scientific">Thermoanaerobacter thermohydrosulfuricus</name>
    <name type="common">Clostridium thermohydrosulfuricum</name>
    <dbReference type="NCBI Taxonomy" id="1516"/>
    <lineage>
        <taxon>Bacteria</taxon>
        <taxon>Bacillati</taxon>
        <taxon>Bacillota</taxon>
        <taxon>Clostridia</taxon>
        <taxon>Thermoanaerobacterales</taxon>
        <taxon>Thermoanaerobacteraceae</taxon>
        <taxon>Thermoanaerobacter</taxon>
    </lineage>
</organism>
<evidence type="ECO:0000256" key="8">
    <source>
        <dbReference type="ARBA" id="ARBA00032554"/>
    </source>
</evidence>
<dbReference type="GO" id="GO:0005524">
    <property type="term" value="F:ATP binding"/>
    <property type="evidence" value="ECO:0007669"/>
    <property type="project" value="UniProtKB-UniRule"/>
</dbReference>
<protein>
    <recommendedName>
        <fullName evidence="3 9">4-diphosphocytidyl-2-C-methyl-D-erythritol kinase</fullName>
        <shortName evidence="9">CMK</shortName>
        <ecNumber evidence="2 9">2.7.1.148</ecNumber>
    </recommendedName>
    <alternativeName>
        <fullName evidence="8 9">4-(cytidine-5'-diphospho)-2-C-methyl-D-erythritol kinase</fullName>
    </alternativeName>
</protein>
<dbReference type="Gene3D" id="3.30.70.890">
    <property type="entry name" value="GHMP kinase, C-terminal domain"/>
    <property type="match status" value="1"/>
</dbReference>
<dbReference type="InterPro" id="IPR013750">
    <property type="entry name" value="GHMP_kinase_C_dom"/>
</dbReference>
<dbReference type="InterPro" id="IPR036554">
    <property type="entry name" value="GHMP_kinase_C_sf"/>
</dbReference>
<evidence type="ECO:0000256" key="2">
    <source>
        <dbReference type="ARBA" id="ARBA00012052"/>
    </source>
</evidence>
<evidence type="ECO:0000256" key="6">
    <source>
        <dbReference type="ARBA" id="ARBA00022777"/>
    </source>
</evidence>
<dbReference type="Pfam" id="PF00288">
    <property type="entry name" value="GHMP_kinases_N"/>
    <property type="match status" value="1"/>
</dbReference>
<dbReference type="InterPro" id="IPR020568">
    <property type="entry name" value="Ribosomal_Su5_D2-typ_SF"/>
</dbReference>
<dbReference type="NCBIfam" id="NF011202">
    <property type="entry name" value="PRK14608.1"/>
    <property type="match status" value="1"/>
</dbReference>
<feature type="active site" evidence="9">
    <location>
        <position position="11"/>
    </location>
</feature>
<evidence type="ECO:0000313" key="12">
    <source>
        <dbReference type="EMBL" id="SDF58643.1"/>
    </source>
</evidence>
<comment type="catalytic activity">
    <reaction evidence="9">
        <text>4-CDP-2-C-methyl-D-erythritol + ATP = 4-CDP-2-C-methyl-D-erythritol 2-phosphate + ADP + H(+)</text>
        <dbReference type="Rhea" id="RHEA:18437"/>
        <dbReference type="ChEBI" id="CHEBI:15378"/>
        <dbReference type="ChEBI" id="CHEBI:30616"/>
        <dbReference type="ChEBI" id="CHEBI:57823"/>
        <dbReference type="ChEBI" id="CHEBI:57919"/>
        <dbReference type="ChEBI" id="CHEBI:456216"/>
        <dbReference type="EC" id="2.7.1.148"/>
    </reaction>
</comment>
<dbReference type="RefSeq" id="WP_004399002.1">
    <property type="nucleotide sequence ID" value="NZ_FNBS01000017.1"/>
</dbReference>
<evidence type="ECO:0000256" key="1">
    <source>
        <dbReference type="ARBA" id="ARBA00009684"/>
    </source>
</evidence>
<keyword evidence="9" id="KW-0414">Isoprene biosynthesis</keyword>
<dbReference type="PANTHER" id="PTHR43527">
    <property type="entry name" value="4-DIPHOSPHOCYTIDYL-2-C-METHYL-D-ERYTHRITOL KINASE, CHLOROPLASTIC"/>
    <property type="match status" value="1"/>
</dbReference>
<dbReference type="PIRSF" id="PIRSF010376">
    <property type="entry name" value="IspE"/>
    <property type="match status" value="1"/>
</dbReference>
<keyword evidence="7 9" id="KW-0067">ATP-binding</keyword>
<dbReference type="Gene3D" id="3.30.230.10">
    <property type="match status" value="1"/>
</dbReference>
<evidence type="ECO:0000259" key="11">
    <source>
        <dbReference type="Pfam" id="PF08544"/>
    </source>
</evidence>
<dbReference type="SUPFAM" id="SSF55060">
    <property type="entry name" value="GHMP Kinase, C-terminal domain"/>
    <property type="match status" value="1"/>
</dbReference>
<dbReference type="GO" id="GO:0019288">
    <property type="term" value="P:isopentenyl diphosphate biosynthetic process, methylerythritol 4-phosphate pathway"/>
    <property type="evidence" value="ECO:0007669"/>
    <property type="project" value="UniProtKB-UniRule"/>
</dbReference>
<dbReference type="InterPro" id="IPR006204">
    <property type="entry name" value="GHMP_kinase_N_dom"/>
</dbReference>
<sequence length="289" mass="32372">MKKIKVKAYAKINLSLDVLGKREDGYHEISTVMQSIDLADILEFEKNEIVKVFCSDHRVPEGEDNLIVKVINLLKEKYQKKEGVLVKLNKKIPLAAGLAGGSADAAATIVALDKLWNLNMSKEEKKEIALKVGADVPFCLEGGTKLAKGIGEIFENLKVPSMSLLLVKPDIEISTKEIYDKWDRLNFKSHHATFLVAQAIQEGNIYKIAENIKNDLELVTSRECEVINQIKEELLKKGALGCAMSGSGPTVYGIFDDLERLKRAYEDLKEVYSFVFFSKTIDKGLELYE</sequence>
<dbReference type="AlphaFoldDB" id="A0A1I1Z7L3"/>
<comment type="pathway">
    <text evidence="9">Isoprenoid biosynthesis; isopentenyl diphosphate biosynthesis via DXP pathway; isopentenyl diphosphate from 1-deoxy-D-xylulose 5-phosphate: step 3/6.</text>
</comment>
<dbReference type="NCBIfam" id="TIGR00154">
    <property type="entry name" value="ispE"/>
    <property type="match status" value="1"/>
</dbReference>
<evidence type="ECO:0000259" key="10">
    <source>
        <dbReference type="Pfam" id="PF00288"/>
    </source>
</evidence>
<feature type="domain" description="GHMP kinase C-terminal" evidence="11">
    <location>
        <begin position="197"/>
        <end position="272"/>
    </location>
</feature>
<proteinExistence type="inferred from homology"/>
<dbReference type="EMBL" id="FNBS01000017">
    <property type="protein sequence ID" value="SDF58643.1"/>
    <property type="molecule type" value="Genomic_DNA"/>
</dbReference>
<evidence type="ECO:0000313" key="13">
    <source>
        <dbReference type="Proteomes" id="UP000183404"/>
    </source>
</evidence>
<evidence type="ECO:0000256" key="4">
    <source>
        <dbReference type="ARBA" id="ARBA00022679"/>
    </source>
</evidence>
<evidence type="ECO:0000256" key="3">
    <source>
        <dbReference type="ARBA" id="ARBA00017473"/>
    </source>
</evidence>
<keyword evidence="5 9" id="KW-0547">Nucleotide-binding</keyword>
<comment type="function">
    <text evidence="9">Catalyzes the phosphorylation of the position 2 hydroxy group of 4-diphosphocytidyl-2C-methyl-D-erythritol.</text>
</comment>
<comment type="similarity">
    <text evidence="1 9">Belongs to the GHMP kinase family. IspE subfamily.</text>
</comment>
<evidence type="ECO:0000256" key="5">
    <source>
        <dbReference type="ARBA" id="ARBA00022741"/>
    </source>
</evidence>